<evidence type="ECO:0000313" key="2">
    <source>
        <dbReference type="Proteomes" id="UP001146793"/>
    </source>
</evidence>
<dbReference type="EMBL" id="JANTQA010000051">
    <property type="protein sequence ID" value="KAJ3429918.1"/>
    <property type="molecule type" value="Genomic_DNA"/>
</dbReference>
<evidence type="ECO:0000313" key="1">
    <source>
        <dbReference type="EMBL" id="KAJ3429918.1"/>
    </source>
</evidence>
<protein>
    <submittedName>
        <fullName evidence="1">Uncharacterized protein</fullName>
    </submittedName>
</protein>
<dbReference type="AlphaFoldDB" id="A0AAV7YQG2"/>
<reference evidence="1" key="1">
    <citation type="submission" date="2022-08" db="EMBL/GenBank/DDBJ databases">
        <title>Novel sulphate-reducing endosymbionts in the free-living metamonad Anaeramoeba.</title>
        <authorList>
            <person name="Jerlstrom-Hultqvist J."/>
            <person name="Cepicka I."/>
            <person name="Gallot-Lavallee L."/>
            <person name="Salas-Leiva D."/>
            <person name="Curtis B.A."/>
            <person name="Zahonova K."/>
            <person name="Pipaliya S."/>
            <person name="Dacks J."/>
            <person name="Roger A.J."/>
        </authorList>
    </citation>
    <scope>NUCLEOTIDE SEQUENCE</scope>
    <source>
        <strain evidence="1">Busselton2</strain>
    </source>
</reference>
<comment type="caution">
    <text evidence="1">The sequence shown here is derived from an EMBL/GenBank/DDBJ whole genome shotgun (WGS) entry which is preliminary data.</text>
</comment>
<accession>A0AAV7YQG2</accession>
<sequence length="118" mass="14288">MSVFYEDLRFESIEFESENENENENEECLDFQIDSRMINNEEYSEQGSMVIEDSEMNETSCQEVPRNFLIKEKLQEELHEEQKQLNYILEQKQKNNCLKKKRFNSKTFDQKNKLSLLN</sequence>
<organism evidence="1 2">
    <name type="scientific">Anaeramoeba flamelloides</name>
    <dbReference type="NCBI Taxonomy" id="1746091"/>
    <lineage>
        <taxon>Eukaryota</taxon>
        <taxon>Metamonada</taxon>
        <taxon>Anaeramoebidae</taxon>
        <taxon>Anaeramoeba</taxon>
    </lineage>
</organism>
<name>A0AAV7YQG2_9EUKA</name>
<dbReference type="Proteomes" id="UP001146793">
    <property type="component" value="Unassembled WGS sequence"/>
</dbReference>
<gene>
    <name evidence="1" type="ORF">M0812_22918</name>
</gene>
<proteinExistence type="predicted"/>